<gene>
    <name evidence="1" type="ORF">Tci_859932</name>
</gene>
<evidence type="ECO:0000313" key="1">
    <source>
        <dbReference type="EMBL" id="GFC87962.1"/>
    </source>
</evidence>
<reference evidence="1" key="1">
    <citation type="journal article" date="2019" name="Sci. Rep.">
        <title>Draft genome of Tanacetum cinerariifolium, the natural source of mosquito coil.</title>
        <authorList>
            <person name="Yamashiro T."/>
            <person name="Shiraishi A."/>
            <person name="Satake H."/>
            <person name="Nakayama K."/>
        </authorList>
    </citation>
    <scope>NUCLEOTIDE SEQUENCE</scope>
</reference>
<proteinExistence type="predicted"/>
<protein>
    <submittedName>
        <fullName evidence="1">Uncharacterized protein</fullName>
    </submittedName>
</protein>
<name>A0A699RUP9_TANCI</name>
<sequence>MSFDLEGVMCSASNKDVVNVDVEQEVKQPQN</sequence>
<accession>A0A699RUP9</accession>
<organism evidence="1">
    <name type="scientific">Tanacetum cinerariifolium</name>
    <name type="common">Dalmatian daisy</name>
    <name type="synonym">Chrysanthemum cinerariifolium</name>
    <dbReference type="NCBI Taxonomy" id="118510"/>
    <lineage>
        <taxon>Eukaryota</taxon>
        <taxon>Viridiplantae</taxon>
        <taxon>Streptophyta</taxon>
        <taxon>Embryophyta</taxon>
        <taxon>Tracheophyta</taxon>
        <taxon>Spermatophyta</taxon>
        <taxon>Magnoliopsida</taxon>
        <taxon>eudicotyledons</taxon>
        <taxon>Gunneridae</taxon>
        <taxon>Pentapetalae</taxon>
        <taxon>asterids</taxon>
        <taxon>campanulids</taxon>
        <taxon>Asterales</taxon>
        <taxon>Asteraceae</taxon>
        <taxon>Asteroideae</taxon>
        <taxon>Anthemideae</taxon>
        <taxon>Anthemidinae</taxon>
        <taxon>Tanacetum</taxon>
    </lineage>
</organism>
<comment type="caution">
    <text evidence="1">The sequence shown here is derived from an EMBL/GenBank/DDBJ whole genome shotgun (WGS) entry which is preliminary data.</text>
</comment>
<dbReference type="AlphaFoldDB" id="A0A699RUP9"/>
<dbReference type="EMBL" id="BKCJ011113095">
    <property type="protein sequence ID" value="GFC87962.1"/>
    <property type="molecule type" value="Genomic_DNA"/>
</dbReference>
<feature type="non-terminal residue" evidence="1">
    <location>
        <position position="31"/>
    </location>
</feature>